<sequence>MSTDTVNNPRTPPLSLVHRKPDGGVSCHGGPTTLQLPRLRAVVRVESGGCSIWRTSKTSVVEGGLKVKSTLPFTSGGKDQAARNRLSAQEFGERGQETAVAQHFGLLCTFVCKKDRSCEDNLSLSAK</sequence>
<keyword evidence="3" id="KW-1185">Reference proteome</keyword>
<evidence type="ECO:0000313" key="2">
    <source>
        <dbReference type="EMBL" id="KAL2649978.1"/>
    </source>
</evidence>
<organism evidence="2 3">
    <name type="scientific">Riccia fluitans</name>
    <dbReference type="NCBI Taxonomy" id="41844"/>
    <lineage>
        <taxon>Eukaryota</taxon>
        <taxon>Viridiplantae</taxon>
        <taxon>Streptophyta</taxon>
        <taxon>Embryophyta</taxon>
        <taxon>Marchantiophyta</taxon>
        <taxon>Marchantiopsida</taxon>
        <taxon>Marchantiidae</taxon>
        <taxon>Marchantiales</taxon>
        <taxon>Ricciaceae</taxon>
        <taxon>Riccia</taxon>
    </lineage>
</organism>
<name>A0ABD1ZEW5_9MARC</name>
<accession>A0ABD1ZEW5</accession>
<comment type="caution">
    <text evidence="2">The sequence shown here is derived from an EMBL/GenBank/DDBJ whole genome shotgun (WGS) entry which is preliminary data.</text>
</comment>
<gene>
    <name evidence="2" type="ORF">R1flu_018106</name>
</gene>
<feature type="region of interest" description="Disordered" evidence="1">
    <location>
        <begin position="1"/>
        <end position="31"/>
    </location>
</feature>
<protein>
    <submittedName>
        <fullName evidence="2">Uncharacterized protein</fullName>
    </submittedName>
</protein>
<dbReference type="EMBL" id="JBHFFA010000001">
    <property type="protein sequence ID" value="KAL2649978.1"/>
    <property type="molecule type" value="Genomic_DNA"/>
</dbReference>
<proteinExistence type="predicted"/>
<reference evidence="2 3" key="1">
    <citation type="submission" date="2024-09" db="EMBL/GenBank/DDBJ databases">
        <title>Chromosome-scale assembly of Riccia fluitans.</title>
        <authorList>
            <person name="Paukszto L."/>
            <person name="Sawicki J."/>
            <person name="Karawczyk K."/>
            <person name="Piernik-Szablinska J."/>
            <person name="Szczecinska M."/>
            <person name="Mazdziarz M."/>
        </authorList>
    </citation>
    <scope>NUCLEOTIDE SEQUENCE [LARGE SCALE GENOMIC DNA]</scope>
    <source>
        <strain evidence="2">Rf_01</strain>
        <tissue evidence="2">Aerial parts of the thallus</tissue>
    </source>
</reference>
<dbReference type="AlphaFoldDB" id="A0ABD1ZEW5"/>
<evidence type="ECO:0000313" key="3">
    <source>
        <dbReference type="Proteomes" id="UP001605036"/>
    </source>
</evidence>
<dbReference type="Proteomes" id="UP001605036">
    <property type="component" value="Unassembled WGS sequence"/>
</dbReference>
<evidence type="ECO:0000256" key="1">
    <source>
        <dbReference type="SAM" id="MobiDB-lite"/>
    </source>
</evidence>